<evidence type="ECO:0000256" key="8">
    <source>
        <dbReference type="ARBA" id="ARBA00023014"/>
    </source>
</evidence>
<evidence type="ECO:0000256" key="5">
    <source>
        <dbReference type="ARBA" id="ARBA00022827"/>
    </source>
</evidence>
<feature type="non-terminal residue" evidence="10">
    <location>
        <position position="1"/>
    </location>
</feature>
<evidence type="ECO:0000256" key="7">
    <source>
        <dbReference type="ARBA" id="ARBA00023004"/>
    </source>
</evidence>
<feature type="domain" description="4Fe-4S ferredoxin-type" evidence="9">
    <location>
        <begin position="166"/>
        <end position="196"/>
    </location>
</feature>
<feature type="non-terminal residue" evidence="10">
    <location>
        <position position="223"/>
    </location>
</feature>
<dbReference type="PANTHER" id="PTHR43498:SF1">
    <property type="entry name" value="COB--COM HETERODISULFIDE REDUCTASE IRON-SULFUR SUBUNIT A"/>
    <property type="match status" value="1"/>
</dbReference>
<evidence type="ECO:0000256" key="3">
    <source>
        <dbReference type="ARBA" id="ARBA00022485"/>
    </source>
</evidence>
<dbReference type="PROSITE" id="PS51379">
    <property type="entry name" value="4FE4S_FER_2"/>
    <property type="match status" value="2"/>
</dbReference>
<accession>X0XIP0</accession>
<keyword evidence="5" id="KW-0285">Flavoprotein</keyword>
<dbReference type="PROSITE" id="PS00198">
    <property type="entry name" value="4FE4S_FER_1"/>
    <property type="match status" value="1"/>
</dbReference>
<dbReference type="GO" id="GO:0016491">
    <property type="term" value="F:oxidoreductase activity"/>
    <property type="evidence" value="ECO:0007669"/>
    <property type="project" value="UniProtKB-KW"/>
</dbReference>
<dbReference type="InterPro" id="IPR017900">
    <property type="entry name" value="4Fe4S_Fe_S_CS"/>
</dbReference>
<dbReference type="InterPro" id="IPR017896">
    <property type="entry name" value="4Fe4S_Fe-S-bd"/>
</dbReference>
<keyword evidence="3" id="KW-0004">4Fe-4S</keyword>
<keyword evidence="8" id="KW-0411">Iron-sulfur</keyword>
<organism evidence="10">
    <name type="scientific">marine sediment metagenome</name>
    <dbReference type="NCBI Taxonomy" id="412755"/>
    <lineage>
        <taxon>unclassified sequences</taxon>
        <taxon>metagenomes</taxon>
        <taxon>ecological metagenomes</taxon>
    </lineage>
</organism>
<keyword evidence="5" id="KW-0274">FAD</keyword>
<dbReference type="AlphaFoldDB" id="X0XIP0"/>
<proteinExistence type="inferred from homology"/>
<dbReference type="InterPro" id="IPR036188">
    <property type="entry name" value="FAD/NAD-bd_sf"/>
</dbReference>
<dbReference type="SUPFAM" id="SSF54862">
    <property type="entry name" value="4Fe-4S ferredoxins"/>
    <property type="match status" value="1"/>
</dbReference>
<dbReference type="GO" id="GO:0051539">
    <property type="term" value="F:4 iron, 4 sulfur cluster binding"/>
    <property type="evidence" value="ECO:0007669"/>
    <property type="project" value="UniProtKB-KW"/>
</dbReference>
<dbReference type="SUPFAM" id="SSF51905">
    <property type="entry name" value="FAD/NAD(P)-binding domain"/>
    <property type="match status" value="1"/>
</dbReference>
<dbReference type="Gene3D" id="3.30.70.20">
    <property type="match status" value="1"/>
</dbReference>
<dbReference type="PANTHER" id="PTHR43498">
    <property type="entry name" value="FERREDOXIN:COB-COM HETERODISULFIDE REDUCTASE SUBUNIT A"/>
    <property type="match status" value="1"/>
</dbReference>
<comment type="caution">
    <text evidence="10">The sequence shown here is derived from an EMBL/GenBank/DDBJ whole genome shotgun (WGS) entry which is preliminary data.</text>
</comment>
<sequence length="223" mass="24334">IAKQAVLYRRTVSDGQAYVFYMDIRSDSKGYEEFVKSAMEEEQVLYLRGRVSKLFRDGDKIKVWGSDTLSGKSVEISADLVIMATAMTPREDAIALARKLNVTVDAIGFLTEAHPKLRPVETLTTGIYLAGTVQWPRDIPDTISSTCGAVSKVLSLFSRKELLHEPTVAWPDEEVCSGCGICASVCTYHAIEINPTKRVAEVNEAVCESCGACIASCPSGAMR</sequence>
<reference evidence="10" key="1">
    <citation type="journal article" date="2014" name="Front. Microbiol.">
        <title>High frequency of phylogenetically diverse reductive dehalogenase-homologous genes in deep subseafloor sedimentary metagenomes.</title>
        <authorList>
            <person name="Kawai M."/>
            <person name="Futagami T."/>
            <person name="Toyoda A."/>
            <person name="Takaki Y."/>
            <person name="Nishi S."/>
            <person name="Hori S."/>
            <person name="Arai W."/>
            <person name="Tsubouchi T."/>
            <person name="Morono Y."/>
            <person name="Uchiyama I."/>
            <person name="Ito T."/>
            <person name="Fujiyama A."/>
            <person name="Inagaki F."/>
            <person name="Takami H."/>
        </authorList>
    </citation>
    <scope>NUCLEOTIDE SEQUENCE</scope>
    <source>
        <strain evidence="10">Expedition CK06-06</strain>
    </source>
</reference>
<evidence type="ECO:0000256" key="6">
    <source>
        <dbReference type="ARBA" id="ARBA00023002"/>
    </source>
</evidence>
<gene>
    <name evidence="10" type="ORF">S01H1_79754</name>
</gene>
<keyword evidence="7" id="KW-0408">Iron</keyword>
<keyword evidence="4" id="KW-0479">Metal-binding</keyword>
<evidence type="ECO:0000256" key="1">
    <source>
        <dbReference type="ARBA" id="ARBA00001974"/>
    </source>
</evidence>
<evidence type="ECO:0000313" key="10">
    <source>
        <dbReference type="EMBL" id="GAG42984.1"/>
    </source>
</evidence>
<dbReference type="Pfam" id="PF12838">
    <property type="entry name" value="Fer4_7"/>
    <property type="match status" value="1"/>
</dbReference>
<comment type="cofactor">
    <cofactor evidence="1">
        <name>FAD</name>
        <dbReference type="ChEBI" id="CHEBI:57692"/>
    </cofactor>
</comment>
<comment type="similarity">
    <text evidence="2">Belongs to the HdrA family.</text>
</comment>
<dbReference type="GO" id="GO:0046872">
    <property type="term" value="F:metal ion binding"/>
    <property type="evidence" value="ECO:0007669"/>
    <property type="project" value="UniProtKB-KW"/>
</dbReference>
<evidence type="ECO:0000259" key="9">
    <source>
        <dbReference type="PROSITE" id="PS51379"/>
    </source>
</evidence>
<keyword evidence="6" id="KW-0560">Oxidoreductase</keyword>
<evidence type="ECO:0000256" key="2">
    <source>
        <dbReference type="ARBA" id="ARBA00006561"/>
    </source>
</evidence>
<protein>
    <recommendedName>
        <fullName evidence="9">4Fe-4S ferredoxin-type domain-containing protein</fullName>
    </recommendedName>
</protein>
<feature type="domain" description="4Fe-4S ferredoxin-type" evidence="9">
    <location>
        <begin position="198"/>
        <end position="223"/>
    </location>
</feature>
<dbReference type="EMBL" id="BARS01053795">
    <property type="protein sequence ID" value="GAG42984.1"/>
    <property type="molecule type" value="Genomic_DNA"/>
</dbReference>
<dbReference type="InterPro" id="IPR039650">
    <property type="entry name" value="HdrA-like"/>
</dbReference>
<evidence type="ECO:0000256" key="4">
    <source>
        <dbReference type="ARBA" id="ARBA00022723"/>
    </source>
</evidence>
<name>X0XIP0_9ZZZZ</name>